<dbReference type="EMBL" id="FWFS01000003">
    <property type="protein sequence ID" value="SLN29946.1"/>
    <property type="molecule type" value="Genomic_DNA"/>
</dbReference>
<keyword evidence="2" id="KW-0812">Transmembrane</keyword>
<name>A0A1Y5S0K6_9RHOB</name>
<evidence type="ECO:0000313" key="4">
    <source>
        <dbReference type="Proteomes" id="UP000193862"/>
    </source>
</evidence>
<keyword evidence="2" id="KW-1133">Transmembrane helix</keyword>
<evidence type="ECO:0008006" key="5">
    <source>
        <dbReference type="Google" id="ProtNLM"/>
    </source>
</evidence>
<organism evidence="3 4">
    <name type="scientific">Aquimixticola soesokkakensis</name>
    <dbReference type="NCBI Taxonomy" id="1519096"/>
    <lineage>
        <taxon>Bacteria</taxon>
        <taxon>Pseudomonadati</taxon>
        <taxon>Pseudomonadota</taxon>
        <taxon>Alphaproteobacteria</taxon>
        <taxon>Rhodobacterales</taxon>
        <taxon>Paracoccaceae</taxon>
        <taxon>Aquimixticola</taxon>
    </lineage>
</organism>
<keyword evidence="2" id="KW-0472">Membrane</keyword>
<proteinExistence type="predicted"/>
<accession>A0A1Y5S0K6</accession>
<evidence type="ECO:0000313" key="3">
    <source>
        <dbReference type="EMBL" id="SLN29946.1"/>
    </source>
</evidence>
<dbReference type="Proteomes" id="UP000193862">
    <property type="component" value="Unassembled WGS sequence"/>
</dbReference>
<dbReference type="AlphaFoldDB" id="A0A1Y5S0K6"/>
<reference evidence="3 4" key="1">
    <citation type="submission" date="2017-03" db="EMBL/GenBank/DDBJ databases">
        <authorList>
            <person name="Afonso C.L."/>
            <person name="Miller P.J."/>
            <person name="Scott M.A."/>
            <person name="Spackman E."/>
            <person name="Goraichik I."/>
            <person name="Dimitrov K.M."/>
            <person name="Suarez D.L."/>
            <person name="Swayne D.E."/>
        </authorList>
    </citation>
    <scope>NUCLEOTIDE SEQUENCE [LARGE SCALE GENOMIC DNA]</scope>
    <source>
        <strain evidence="3 4">CECT 8620</strain>
    </source>
</reference>
<evidence type="ECO:0000256" key="1">
    <source>
        <dbReference type="SAM" id="MobiDB-lite"/>
    </source>
</evidence>
<keyword evidence="4" id="KW-1185">Reference proteome</keyword>
<protein>
    <recommendedName>
        <fullName evidence="5">DNA repair protein</fullName>
    </recommendedName>
</protein>
<feature type="transmembrane region" description="Helical" evidence="2">
    <location>
        <begin position="94"/>
        <end position="118"/>
    </location>
</feature>
<feature type="region of interest" description="Disordered" evidence="1">
    <location>
        <begin position="269"/>
        <end position="300"/>
    </location>
</feature>
<gene>
    <name evidence="3" type="ORF">AQS8620_00927</name>
</gene>
<feature type="transmembrane region" description="Helical" evidence="2">
    <location>
        <begin position="53"/>
        <end position="74"/>
    </location>
</feature>
<evidence type="ECO:0000256" key="2">
    <source>
        <dbReference type="SAM" id="Phobius"/>
    </source>
</evidence>
<sequence>MMAPADQVDHPPLATARAPAHPADPRLLPVTQLPQSLPQSLQRLHHGFQTATMAALVILTALATTFTLLAAFGLAPWLSISAGWGTATPSEVGLWLQIGGTMLLLGLCFYMPAAWRVLKLEHSHRRFALSLEDITRAYHAAHAADRAGAFALSGEFEDMRTRLAHLRAHPDLAHLEPEILEAAAQMSHVSRDLAVVYNHDKVARAKAFLAHRQHEADRYLENLDMALKTTGEMKRWMGDIEHNEREAERQLLQLEADLRAILPNLGYDFEDDDAPAQPQEARDTNVVKMAGKPALNDRPL</sequence>